<dbReference type="InterPro" id="IPR039591">
    <property type="entry name" value="AP5M1"/>
</dbReference>
<name>A0A6P8IM35_ACTTE</name>
<dbReference type="GO" id="GO:0005764">
    <property type="term" value="C:lysosome"/>
    <property type="evidence" value="ECO:0007669"/>
    <property type="project" value="TreeGrafter"/>
</dbReference>
<keyword evidence="5" id="KW-0653">Protein transport</keyword>
<evidence type="ECO:0000256" key="8">
    <source>
        <dbReference type="ARBA" id="ARBA00030827"/>
    </source>
</evidence>
<evidence type="ECO:0000256" key="4">
    <source>
        <dbReference type="ARBA" id="ARBA00022448"/>
    </source>
</evidence>
<dbReference type="InterPro" id="IPR036168">
    <property type="entry name" value="AP2_Mu_C_sf"/>
</dbReference>
<dbReference type="PROSITE" id="PS51072">
    <property type="entry name" value="MHD"/>
    <property type="match status" value="1"/>
</dbReference>
<comment type="similarity">
    <text evidence="1">Belongs to the adaptor complexes medium subunit family.</text>
</comment>
<keyword evidence="4" id="KW-0813">Transport</keyword>
<dbReference type="Proteomes" id="UP000515163">
    <property type="component" value="Unplaced"/>
</dbReference>
<dbReference type="InterPro" id="IPR028565">
    <property type="entry name" value="MHD"/>
</dbReference>
<dbReference type="GO" id="GO:0005770">
    <property type="term" value="C:late endosome"/>
    <property type="evidence" value="ECO:0007669"/>
    <property type="project" value="TreeGrafter"/>
</dbReference>
<dbReference type="PANTHER" id="PTHR16082">
    <property type="entry name" value="AP-5 COMPLEX SUBUNIT MU-1"/>
    <property type="match status" value="1"/>
</dbReference>
<evidence type="ECO:0000256" key="6">
    <source>
        <dbReference type="ARBA" id="ARBA00023136"/>
    </source>
</evidence>
<dbReference type="KEGG" id="aten:116302816"/>
<evidence type="ECO:0000256" key="2">
    <source>
        <dbReference type="ARBA" id="ARBA00011174"/>
    </source>
</evidence>
<organism evidence="10 11">
    <name type="scientific">Actinia tenebrosa</name>
    <name type="common">Australian red waratah sea anemone</name>
    <dbReference type="NCBI Taxonomy" id="6105"/>
    <lineage>
        <taxon>Eukaryota</taxon>
        <taxon>Metazoa</taxon>
        <taxon>Cnidaria</taxon>
        <taxon>Anthozoa</taxon>
        <taxon>Hexacorallia</taxon>
        <taxon>Actiniaria</taxon>
        <taxon>Actiniidae</taxon>
        <taxon>Actinia</taxon>
    </lineage>
</organism>
<sequence length="509" mass="56892">MSLRGVWIFLNSGPVKVQEKVIFSRYFTTVEKRSSLIQKKNVKIPPASVICESLIQEFGQRGHVSINTEEEFNSQNDSCSKTQYRPVYEVPLKDGSTLWPVVAIEKFGLIFACLPLVERDLSQEKIPLIEMPGVTIGYKLLHSLVEFVGQWTSREELSSKIKDLQTFLCVAVPFGTPVDTNPVTVQALITGKDIAISQRQKQPSWKPVSHKGKQQILFSIKEEIKASQHHADSSNDVYQLFGTIVCKADLDGIPEITVSILSPAVDYLLVHPSVHEGDTSVQESVLETSQGAILPRATERRIRFRPPAEPFPLCHYSGQAKNGLPIEGIYQMRGDERAVQISLQLKLNGKIKNSFEYFEVHLPFFNRGYIMKFESGGPSYGSLVVGSSKRRLLWSIGQKFPKSLEVVLAGTVFFGDPGATKNQQSAVFIEDPFCQGFNSYVQIFFKLSDFTLTGCSIDPRSLSIYPNSKLSKVNTSIEFITSDYKIWNTFGDAMIANCPPTVEVSDVKQ</sequence>
<feature type="domain" description="MHD" evidence="9">
    <location>
        <begin position="213"/>
        <end position="487"/>
    </location>
</feature>
<evidence type="ECO:0000256" key="5">
    <source>
        <dbReference type="ARBA" id="ARBA00022927"/>
    </source>
</evidence>
<dbReference type="GO" id="GO:0015031">
    <property type="term" value="P:protein transport"/>
    <property type="evidence" value="ECO:0007669"/>
    <property type="project" value="UniProtKB-KW"/>
</dbReference>
<comment type="subcellular location">
    <subcellularLocation>
        <location evidence="7">Endomembrane system</location>
        <topology evidence="7">Peripheral membrane protein</topology>
        <orientation evidence="7">Cytoplasmic side</orientation>
    </subcellularLocation>
</comment>
<dbReference type="GO" id="GO:0030119">
    <property type="term" value="C:AP-type membrane coat adaptor complex"/>
    <property type="evidence" value="ECO:0007669"/>
    <property type="project" value="TreeGrafter"/>
</dbReference>
<dbReference type="Pfam" id="PF00928">
    <property type="entry name" value="Adap_comp_sub"/>
    <property type="match status" value="1"/>
</dbReference>
<dbReference type="GO" id="GO:0016197">
    <property type="term" value="P:endosomal transport"/>
    <property type="evidence" value="ECO:0007669"/>
    <property type="project" value="TreeGrafter"/>
</dbReference>
<gene>
    <name evidence="11" type="primary">LOC116302816</name>
</gene>
<evidence type="ECO:0000259" key="9">
    <source>
        <dbReference type="PROSITE" id="PS51072"/>
    </source>
</evidence>
<dbReference type="AlphaFoldDB" id="A0A6P8IM35"/>
<keyword evidence="10" id="KW-1185">Reference proteome</keyword>
<dbReference type="FunCoup" id="A0A6P8IM35">
    <property type="interactions" value="1953"/>
</dbReference>
<dbReference type="FunFam" id="2.60.40.1170:FF:000013">
    <property type="entry name" value="AP-5 complex subunit mu-1 isoform X1"/>
    <property type="match status" value="1"/>
</dbReference>
<dbReference type="GeneID" id="116302816"/>
<dbReference type="InParanoid" id="A0A6P8IM35"/>
<evidence type="ECO:0000256" key="7">
    <source>
        <dbReference type="ARBA" id="ARBA00029433"/>
    </source>
</evidence>
<dbReference type="SUPFAM" id="SSF49447">
    <property type="entry name" value="Second domain of Mu2 adaptin subunit (ap50) of ap2 adaptor"/>
    <property type="match status" value="1"/>
</dbReference>
<evidence type="ECO:0000313" key="11">
    <source>
        <dbReference type="RefSeq" id="XP_031568061.1"/>
    </source>
</evidence>
<reference evidence="11" key="1">
    <citation type="submission" date="2025-08" db="UniProtKB">
        <authorList>
            <consortium name="RefSeq"/>
        </authorList>
    </citation>
    <scope>IDENTIFICATION</scope>
    <source>
        <tissue evidence="11">Tentacle</tissue>
    </source>
</reference>
<dbReference type="GO" id="GO:0005829">
    <property type="term" value="C:cytosol"/>
    <property type="evidence" value="ECO:0007669"/>
    <property type="project" value="TreeGrafter"/>
</dbReference>
<keyword evidence="6" id="KW-0472">Membrane</keyword>
<comment type="subunit">
    <text evidence="2">Probably part of the adaptor protein complex 5 (AP-5) a tetramer composed of AP5B1, AP5M1, AP5S1 and AP5Z1.</text>
</comment>
<accession>A0A6P8IM35</accession>
<evidence type="ECO:0000313" key="10">
    <source>
        <dbReference type="Proteomes" id="UP000515163"/>
    </source>
</evidence>
<dbReference type="CDD" id="cd09256">
    <property type="entry name" value="AP_MuD_MHD"/>
    <property type="match status" value="1"/>
</dbReference>
<dbReference type="PANTHER" id="PTHR16082:SF2">
    <property type="entry name" value="AP-5 COMPLEX SUBUNIT MU-1"/>
    <property type="match status" value="1"/>
</dbReference>
<evidence type="ECO:0000256" key="1">
    <source>
        <dbReference type="ARBA" id="ARBA00005324"/>
    </source>
</evidence>
<dbReference type="OrthoDB" id="1877176at2759"/>
<protein>
    <recommendedName>
        <fullName evidence="3">AP-5 complex subunit mu-1</fullName>
    </recommendedName>
    <alternativeName>
        <fullName evidence="8">Adaptor-related protein complex 5 subunit mu-1</fullName>
    </alternativeName>
</protein>
<evidence type="ECO:0000256" key="3">
    <source>
        <dbReference type="ARBA" id="ARBA00021851"/>
    </source>
</evidence>
<dbReference type="RefSeq" id="XP_031568061.1">
    <property type="nucleotide sequence ID" value="XM_031712201.1"/>
</dbReference>
<proteinExistence type="inferred from homology"/>
<dbReference type="Gene3D" id="2.60.40.1170">
    <property type="entry name" value="Mu homology domain, subdomain B"/>
    <property type="match status" value="2"/>
</dbReference>